<evidence type="ECO:0008006" key="6">
    <source>
        <dbReference type="Google" id="ProtNLM"/>
    </source>
</evidence>
<name>B4N811_DROWI</name>
<dbReference type="KEGG" id="dwi:6647054"/>
<evidence type="ECO:0000313" key="5">
    <source>
        <dbReference type="Proteomes" id="UP000007798"/>
    </source>
</evidence>
<dbReference type="HOGENOM" id="CLU_700719_0_0_1"/>
<dbReference type="AlphaFoldDB" id="B4N811"/>
<keyword evidence="2" id="KW-0812">Transmembrane</keyword>
<evidence type="ECO:0000256" key="3">
    <source>
        <dbReference type="SAM" id="SignalP"/>
    </source>
</evidence>
<feature type="compositionally biased region" description="Basic and acidic residues" evidence="1">
    <location>
        <begin position="410"/>
        <end position="423"/>
    </location>
</feature>
<evidence type="ECO:0000256" key="2">
    <source>
        <dbReference type="SAM" id="Phobius"/>
    </source>
</evidence>
<dbReference type="InParanoid" id="B4N811"/>
<dbReference type="OrthoDB" id="8061645at2759"/>
<dbReference type="Proteomes" id="UP000007798">
    <property type="component" value="Unassembled WGS sequence"/>
</dbReference>
<accession>B4N811</accession>
<evidence type="ECO:0000313" key="4">
    <source>
        <dbReference type="EMBL" id="EDW81262.2"/>
    </source>
</evidence>
<evidence type="ECO:0000256" key="1">
    <source>
        <dbReference type="SAM" id="MobiDB-lite"/>
    </source>
</evidence>
<keyword evidence="2" id="KW-0472">Membrane</keyword>
<feature type="region of interest" description="Disordered" evidence="1">
    <location>
        <begin position="410"/>
        <end position="452"/>
    </location>
</feature>
<dbReference type="EMBL" id="CH964232">
    <property type="protein sequence ID" value="EDW81262.2"/>
    <property type="molecule type" value="Genomic_DNA"/>
</dbReference>
<feature type="transmembrane region" description="Helical" evidence="2">
    <location>
        <begin position="308"/>
        <end position="330"/>
    </location>
</feature>
<keyword evidence="2" id="KW-1133">Transmembrane helix</keyword>
<feature type="compositionally biased region" description="Basic and acidic residues" evidence="1">
    <location>
        <begin position="442"/>
        <end position="452"/>
    </location>
</feature>
<proteinExistence type="predicted"/>
<feature type="transmembrane region" description="Helical" evidence="2">
    <location>
        <begin position="164"/>
        <end position="181"/>
    </location>
</feature>
<dbReference type="FunCoup" id="B4N811">
    <property type="interactions" value="34"/>
</dbReference>
<sequence length="452" mass="51054">MRVNFLLSFLLFLTPTVWCQSGQNDGESWIDPHVAWSDWALTDSNADTCQCQATPESIAAIEDAVALTYFKKFVKLLFQRQRLQFDATSTLYKRSLLFSLFPDQLEQLEAVEDARDLDIILMRILENAEAAPLFPGGNGCSYTYFSWLPDIFTDFIQLTKHSEVRLLLKLLIIGVVAWLTNKRYGVGALTLTICGIFFYGYFITYLECNKKLEVDAMIDMIDNSQKLDSSSLSWGSRAWNYFFQESEIDQQKARLRKSAKLNMSECRLDYVLIMYLNDLFLKQLEMLLEKVTQTMSKLSSEMPFPFNLIAPFALVALVGYIVKLTFKYVISPKVWIKMRHSSPPAPAPHQLQPQHNEALGDRLSGENLKMLLNAINVTSTQQSSQLPAVSGVQDILDGPSPLAIENKAKASNEKLNSSKDSDTSVKNSAQDAGFTLIDDPDNDHSDDNIDNL</sequence>
<feature type="transmembrane region" description="Helical" evidence="2">
    <location>
        <begin position="188"/>
        <end position="206"/>
    </location>
</feature>
<keyword evidence="3" id="KW-0732">Signal</keyword>
<organism evidence="4 5">
    <name type="scientific">Drosophila willistoni</name>
    <name type="common">Fruit fly</name>
    <dbReference type="NCBI Taxonomy" id="7260"/>
    <lineage>
        <taxon>Eukaryota</taxon>
        <taxon>Metazoa</taxon>
        <taxon>Ecdysozoa</taxon>
        <taxon>Arthropoda</taxon>
        <taxon>Hexapoda</taxon>
        <taxon>Insecta</taxon>
        <taxon>Pterygota</taxon>
        <taxon>Neoptera</taxon>
        <taxon>Endopterygota</taxon>
        <taxon>Diptera</taxon>
        <taxon>Brachycera</taxon>
        <taxon>Muscomorpha</taxon>
        <taxon>Ephydroidea</taxon>
        <taxon>Drosophilidae</taxon>
        <taxon>Drosophila</taxon>
        <taxon>Sophophora</taxon>
    </lineage>
</organism>
<protein>
    <recommendedName>
        <fullName evidence="6">Chloride channel CLIC-like protein 1</fullName>
    </recommendedName>
</protein>
<gene>
    <name evidence="4" type="primary">Dwil\GK11120</name>
    <name evidence="4" type="ORF">Dwil_GK11120</name>
</gene>
<feature type="signal peptide" evidence="3">
    <location>
        <begin position="1"/>
        <end position="19"/>
    </location>
</feature>
<reference evidence="4 5" key="1">
    <citation type="journal article" date="2007" name="Nature">
        <title>Evolution of genes and genomes on the Drosophila phylogeny.</title>
        <authorList>
            <consortium name="Drosophila 12 Genomes Consortium"/>
            <person name="Clark A.G."/>
            <person name="Eisen M.B."/>
            <person name="Smith D.R."/>
            <person name="Bergman C.M."/>
            <person name="Oliver B."/>
            <person name="Markow T.A."/>
            <person name="Kaufman T.C."/>
            <person name="Kellis M."/>
            <person name="Gelbart W."/>
            <person name="Iyer V.N."/>
            <person name="Pollard D.A."/>
            <person name="Sackton T.B."/>
            <person name="Larracuente A.M."/>
            <person name="Singh N.D."/>
            <person name="Abad J.P."/>
            <person name="Abt D.N."/>
            <person name="Adryan B."/>
            <person name="Aguade M."/>
            <person name="Akashi H."/>
            <person name="Anderson W.W."/>
            <person name="Aquadro C.F."/>
            <person name="Ardell D.H."/>
            <person name="Arguello R."/>
            <person name="Artieri C.G."/>
            <person name="Barbash D.A."/>
            <person name="Barker D."/>
            <person name="Barsanti P."/>
            <person name="Batterham P."/>
            <person name="Batzoglou S."/>
            <person name="Begun D."/>
            <person name="Bhutkar A."/>
            <person name="Blanco E."/>
            <person name="Bosak S.A."/>
            <person name="Bradley R.K."/>
            <person name="Brand A.D."/>
            <person name="Brent M.R."/>
            <person name="Brooks A.N."/>
            <person name="Brown R.H."/>
            <person name="Butlin R.K."/>
            <person name="Caggese C."/>
            <person name="Calvi B.R."/>
            <person name="Bernardo de Carvalho A."/>
            <person name="Caspi A."/>
            <person name="Castrezana S."/>
            <person name="Celniker S.E."/>
            <person name="Chang J.L."/>
            <person name="Chapple C."/>
            <person name="Chatterji S."/>
            <person name="Chinwalla A."/>
            <person name="Civetta A."/>
            <person name="Clifton S.W."/>
            <person name="Comeron J.M."/>
            <person name="Costello J.C."/>
            <person name="Coyne J.A."/>
            <person name="Daub J."/>
            <person name="David R.G."/>
            <person name="Delcher A.L."/>
            <person name="Delehaunty K."/>
            <person name="Do C.B."/>
            <person name="Ebling H."/>
            <person name="Edwards K."/>
            <person name="Eickbush T."/>
            <person name="Evans J.D."/>
            <person name="Filipski A."/>
            <person name="Findeiss S."/>
            <person name="Freyhult E."/>
            <person name="Fulton L."/>
            <person name="Fulton R."/>
            <person name="Garcia A.C."/>
            <person name="Gardiner A."/>
            <person name="Garfield D.A."/>
            <person name="Garvin B.E."/>
            <person name="Gibson G."/>
            <person name="Gilbert D."/>
            <person name="Gnerre S."/>
            <person name="Godfrey J."/>
            <person name="Good R."/>
            <person name="Gotea V."/>
            <person name="Gravely B."/>
            <person name="Greenberg A.J."/>
            <person name="Griffiths-Jones S."/>
            <person name="Gross S."/>
            <person name="Guigo R."/>
            <person name="Gustafson E.A."/>
            <person name="Haerty W."/>
            <person name="Hahn M.W."/>
            <person name="Halligan D.L."/>
            <person name="Halpern A.L."/>
            <person name="Halter G.M."/>
            <person name="Han M.V."/>
            <person name="Heger A."/>
            <person name="Hillier L."/>
            <person name="Hinrichs A.S."/>
            <person name="Holmes I."/>
            <person name="Hoskins R.A."/>
            <person name="Hubisz M.J."/>
            <person name="Hultmark D."/>
            <person name="Huntley M.A."/>
            <person name="Jaffe D.B."/>
            <person name="Jagadeeshan S."/>
            <person name="Jeck W.R."/>
            <person name="Johnson J."/>
            <person name="Jones C.D."/>
            <person name="Jordan W.C."/>
            <person name="Karpen G.H."/>
            <person name="Kataoka E."/>
            <person name="Keightley P.D."/>
            <person name="Kheradpour P."/>
            <person name="Kirkness E.F."/>
            <person name="Koerich L.B."/>
            <person name="Kristiansen K."/>
            <person name="Kudrna D."/>
            <person name="Kulathinal R.J."/>
            <person name="Kumar S."/>
            <person name="Kwok R."/>
            <person name="Lander E."/>
            <person name="Langley C.H."/>
            <person name="Lapoint R."/>
            <person name="Lazzaro B.P."/>
            <person name="Lee S.J."/>
            <person name="Levesque L."/>
            <person name="Li R."/>
            <person name="Lin C.F."/>
            <person name="Lin M.F."/>
            <person name="Lindblad-Toh K."/>
            <person name="Llopart A."/>
            <person name="Long M."/>
            <person name="Low L."/>
            <person name="Lozovsky E."/>
            <person name="Lu J."/>
            <person name="Luo M."/>
            <person name="Machado C.A."/>
            <person name="Makalowski W."/>
            <person name="Marzo M."/>
            <person name="Matsuda M."/>
            <person name="Matzkin L."/>
            <person name="McAllister B."/>
            <person name="McBride C.S."/>
            <person name="McKernan B."/>
            <person name="McKernan K."/>
            <person name="Mendez-Lago M."/>
            <person name="Minx P."/>
            <person name="Mollenhauer M.U."/>
            <person name="Montooth K."/>
            <person name="Mount S.M."/>
            <person name="Mu X."/>
            <person name="Myers E."/>
            <person name="Negre B."/>
            <person name="Newfeld S."/>
            <person name="Nielsen R."/>
            <person name="Noor M.A."/>
            <person name="O'Grady P."/>
            <person name="Pachter L."/>
            <person name="Papaceit M."/>
            <person name="Parisi M.J."/>
            <person name="Parisi M."/>
            <person name="Parts L."/>
            <person name="Pedersen J.S."/>
            <person name="Pesole G."/>
            <person name="Phillippy A.M."/>
            <person name="Ponting C.P."/>
            <person name="Pop M."/>
            <person name="Porcelli D."/>
            <person name="Powell J.R."/>
            <person name="Prohaska S."/>
            <person name="Pruitt K."/>
            <person name="Puig M."/>
            <person name="Quesneville H."/>
            <person name="Ram K.R."/>
            <person name="Rand D."/>
            <person name="Rasmussen M.D."/>
            <person name="Reed L.K."/>
            <person name="Reenan R."/>
            <person name="Reily A."/>
            <person name="Remington K.A."/>
            <person name="Rieger T.T."/>
            <person name="Ritchie M.G."/>
            <person name="Robin C."/>
            <person name="Rogers Y.H."/>
            <person name="Rohde C."/>
            <person name="Rozas J."/>
            <person name="Rubenfield M.J."/>
            <person name="Ruiz A."/>
            <person name="Russo S."/>
            <person name="Salzberg S.L."/>
            <person name="Sanchez-Gracia A."/>
            <person name="Saranga D.J."/>
            <person name="Sato H."/>
            <person name="Schaeffer S.W."/>
            <person name="Schatz M.C."/>
            <person name="Schlenke T."/>
            <person name="Schwartz R."/>
            <person name="Segarra C."/>
            <person name="Singh R.S."/>
            <person name="Sirot L."/>
            <person name="Sirota M."/>
            <person name="Sisneros N.B."/>
            <person name="Smith C.D."/>
            <person name="Smith T.F."/>
            <person name="Spieth J."/>
            <person name="Stage D.E."/>
            <person name="Stark A."/>
            <person name="Stephan W."/>
            <person name="Strausberg R.L."/>
            <person name="Strempel S."/>
            <person name="Sturgill D."/>
            <person name="Sutton G."/>
            <person name="Sutton G.G."/>
            <person name="Tao W."/>
            <person name="Teichmann S."/>
            <person name="Tobari Y.N."/>
            <person name="Tomimura Y."/>
            <person name="Tsolas J.M."/>
            <person name="Valente V.L."/>
            <person name="Venter E."/>
            <person name="Venter J.C."/>
            <person name="Vicario S."/>
            <person name="Vieira F.G."/>
            <person name="Vilella A.J."/>
            <person name="Villasante A."/>
            <person name="Walenz B."/>
            <person name="Wang J."/>
            <person name="Wasserman M."/>
            <person name="Watts T."/>
            <person name="Wilson D."/>
            <person name="Wilson R.K."/>
            <person name="Wing R.A."/>
            <person name="Wolfner M.F."/>
            <person name="Wong A."/>
            <person name="Wong G.K."/>
            <person name="Wu C.I."/>
            <person name="Wu G."/>
            <person name="Yamamoto D."/>
            <person name="Yang H.P."/>
            <person name="Yang S.P."/>
            <person name="Yorke J.A."/>
            <person name="Yoshida K."/>
            <person name="Zdobnov E."/>
            <person name="Zhang P."/>
            <person name="Zhang Y."/>
            <person name="Zimin A.V."/>
            <person name="Baldwin J."/>
            <person name="Abdouelleil A."/>
            <person name="Abdulkadir J."/>
            <person name="Abebe A."/>
            <person name="Abera B."/>
            <person name="Abreu J."/>
            <person name="Acer S.C."/>
            <person name="Aftuck L."/>
            <person name="Alexander A."/>
            <person name="An P."/>
            <person name="Anderson E."/>
            <person name="Anderson S."/>
            <person name="Arachi H."/>
            <person name="Azer M."/>
            <person name="Bachantsang P."/>
            <person name="Barry A."/>
            <person name="Bayul T."/>
            <person name="Berlin A."/>
            <person name="Bessette D."/>
            <person name="Bloom T."/>
            <person name="Blye J."/>
            <person name="Boguslavskiy L."/>
            <person name="Bonnet C."/>
            <person name="Boukhgalter B."/>
            <person name="Bourzgui I."/>
            <person name="Brown A."/>
            <person name="Cahill P."/>
            <person name="Channer S."/>
            <person name="Cheshatsang Y."/>
            <person name="Chuda L."/>
            <person name="Citroen M."/>
            <person name="Collymore A."/>
            <person name="Cooke P."/>
            <person name="Costello M."/>
            <person name="D'Aco K."/>
            <person name="Daza R."/>
            <person name="De Haan G."/>
            <person name="DeGray S."/>
            <person name="DeMaso C."/>
            <person name="Dhargay N."/>
            <person name="Dooley K."/>
            <person name="Dooley E."/>
            <person name="Doricent M."/>
            <person name="Dorje P."/>
            <person name="Dorjee K."/>
            <person name="Dupes A."/>
            <person name="Elong R."/>
            <person name="Falk J."/>
            <person name="Farina A."/>
            <person name="Faro S."/>
            <person name="Ferguson D."/>
            <person name="Fisher S."/>
            <person name="Foley C.D."/>
            <person name="Franke A."/>
            <person name="Friedrich D."/>
            <person name="Gadbois L."/>
            <person name="Gearin G."/>
            <person name="Gearin C.R."/>
            <person name="Giannoukos G."/>
            <person name="Goode T."/>
            <person name="Graham J."/>
            <person name="Grandbois E."/>
            <person name="Grewal S."/>
            <person name="Gyaltsen K."/>
            <person name="Hafez N."/>
            <person name="Hagos B."/>
            <person name="Hall J."/>
            <person name="Henson C."/>
            <person name="Hollinger A."/>
            <person name="Honan T."/>
            <person name="Huard M.D."/>
            <person name="Hughes L."/>
            <person name="Hurhula B."/>
            <person name="Husby M.E."/>
            <person name="Kamat A."/>
            <person name="Kanga B."/>
            <person name="Kashin S."/>
            <person name="Khazanovich D."/>
            <person name="Kisner P."/>
            <person name="Lance K."/>
            <person name="Lara M."/>
            <person name="Lee W."/>
            <person name="Lennon N."/>
            <person name="Letendre F."/>
            <person name="LeVine R."/>
            <person name="Lipovsky A."/>
            <person name="Liu X."/>
            <person name="Liu J."/>
            <person name="Liu S."/>
            <person name="Lokyitsang T."/>
            <person name="Lokyitsang Y."/>
            <person name="Lubonja R."/>
            <person name="Lui A."/>
            <person name="MacDonald P."/>
            <person name="Magnisalis V."/>
            <person name="Maru K."/>
            <person name="Matthews C."/>
            <person name="McCusker W."/>
            <person name="McDonough S."/>
            <person name="Mehta T."/>
            <person name="Meldrim J."/>
            <person name="Meneus L."/>
            <person name="Mihai O."/>
            <person name="Mihalev A."/>
            <person name="Mihova T."/>
            <person name="Mittelman R."/>
            <person name="Mlenga V."/>
            <person name="Montmayeur A."/>
            <person name="Mulrain L."/>
            <person name="Navidi A."/>
            <person name="Naylor J."/>
            <person name="Negash T."/>
            <person name="Nguyen T."/>
            <person name="Nguyen N."/>
            <person name="Nicol R."/>
            <person name="Norbu C."/>
            <person name="Norbu N."/>
            <person name="Novod N."/>
            <person name="O'Neill B."/>
            <person name="Osman S."/>
            <person name="Markiewicz E."/>
            <person name="Oyono O.L."/>
            <person name="Patti C."/>
            <person name="Phunkhang P."/>
            <person name="Pierre F."/>
            <person name="Priest M."/>
            <person name="Raghuraman S."/>
            <person name="Rege F."/>
            <person name="Reyes R."/>
            <person name="Rise C."/>
            <person name="Rogov P."/>
            <person name="Ross K."/>
            <person name="Ryan E."/>
            <person name="Settipalli S."/>
            <person name="Shea T."/>
            <person name="Sherpa N."/>
            <person name="Shi L."/>
            <person name="Shih D."/>
            <person name="Sparrow T."/>
            <person name="Spaulding J."/>
            <person name="Stalker J."/>
            <person name="Stange-Thomann N."/>
            <person name="Stavropoulos S."/>
            <person name="Stone C."/>
            <person name="Strader C."/>
            <person name="Tesfaye S."/>
            <person name="Thomson T."/>
            <person name="Thoulutsang Y."/>
            <person name="Thoulutsang D."/>
            <person name="Topham K."/>
            <person name="Topping I."/>
            <person name="Tsamla T."/>
            <person name="Vassiliev H."/>
            <person name="Vo A."/>
            <person name="Wangchuk T."/>
            <person name="Wangdi T."/>
            <person name="Weiand M."/>
            <person name="Wilkinson J."/>
            <person name="Wilson A."/>
            <person name="Yadav S."/>
            <person name="Young G."/>
            <person name="Yu Q."/>
            <person name="Zembek L."/>
            <person name="Zhong D."/>
            <person name="Zimmer A."/>
            <person name="Zwirko Z."/>
            <person name="Jaffe D.B."/>
            <person name="Alvarez P."/>
            <person name="Brockman W."/>
            <person name="Butler J."/>
            <person name="Chin C."/>
            <person name="Gnerre S."/>
            <person name="Grabherr M."/>
            <person name="Kleber M."/>
            <person name="Mauceli E."/>
            <person name="MacCallum I."/>
        </authorList>
    </citation>
    <scope>NUCLEOTIDE SEQUENCE [LARGE SCALE GENOMIC DNA]</scope>
    <source>
        <strain evidence="5">Tucson 14030-0811.24</strain>
    </source>
</reference>
<feature type="chain" id="PRO_5006458256" description="Chloride channel CLIC-like protein 1" evidence="3">
    <location>
        <begin position="20"/>
        <end position="452"/>
    </location>
</feature>
<keyword evidence="5" id="KW-1185">Reference proteome</keyword>